<dbReference type="InterPro" id="IPR023214">
    <property type="entry name" value="HAD_sf"/>
</dbReference>
<dbReference type="Gene3D" id="3.40.50.1000">
    <property type="entry name" value="HAD superfamily/HAD-like"/>
    <property type="match status" value="1"/>
</dbReference>
<dbReference type="OrthoDB" id="9812856at2"/>
<dbReference type="Gene3D" id="1.10.150.240">
    <property type="entry name" value="Putative phosphatase, domain 2"/>
    <property type="match status" value="1"/>
</dbReference>
<proteinExistence type="predicted"/>
<dbReference type="PANTHER" id="PTHR18901:SF38">
    <property type="entry name" value="PSEUDOURIDINE-5'-PHOSPHATASE"/>
    <property type="match status" value="1"/>
</dbReference>
<accession>A0A810L613</accession>
<evidence type="ECO:0000313" key="2">
    <source>
        <dbReference type="Proteomes" id="UP000680750"/>
    </source>
</evidence>
<organism evidence="1 2">
    <name type="scientific">Actinocatenispora sera</name>
    <dbReference type="NCBI Taxonomy" id="390989"/>
    <lineage>
        <taxon>Bacteria</taxon>
        <taxon>Bacillati</taxon>
        <taxon>Actinomycetota</taxon>
        <taxon>Actinomycetes</taxon>
        <taxon>Micromonosporales</taxon>
        <taxon>Micromonosporaceae</taxon>
        <taxon>Actinocatenispora</taxon>
    </lineage>
</organism>
<name>A0A810L613_9ACTN</name>
<protein>
    <submittedName>
        <fullName evidence="1">Haloacid dehalogenase</fullName>
    </submittedName>
</protein>
<dbReference type="PANTHER" id="PTHR18901">
    <property type="entry name" value="2-DEOXYGLUCOSE-6-PHOSPHATE PHOSPHATASE 2"/>
    <property type="match status" value="1"/>
</dbReference>
<dbReference type="KEGG" id="aser:Asera_41700"/>
<dbReference type="NCBIfam" id="TIGR01509">
    <property type="entry name" value="HAD-SF-IA-v3"/>
    <property type="match status" value="1"/>
</dbReference>
<reference evidence="1" key="1">
    <citation type="submission" date="2020-08" db="EMBL/GenBank/DDBJ databases">
        <title>Whole genome shotgun sequence of Actinocatenispora sera NBRC 101916.</title>
        <authorList>
            <person name="Komaki H."/>
            <person name="Tamura T."/>
        </authorList>
    </citation>
    <scope>NUCLEOTIDE SEQUENCE</scope>
    <source>
        <strain evidence="1">NBRC 101916</strain>
    </source>
</reference>
<dbReference type="SFLD" id="SFLDG01129">
    <property type="entry name" value="C1.5:_HAD__Beta-PGM__Phosphata"/>
    <property type="match status" value="1"/>
</dbReference>
<dbReference type="SFLD" id="SFLDS00003">
    <property type="entry name" value="Haloacid_Dehalogenase"/>
    <property type="match status" value="1"/>
</dbReference>
<dbReference type="Proteomes" id="UP000680750">
    <property type="component" value="Chromosome"/>
</dbReference>
<evidence type="ECO:0000313" key="1">
    <source>
        <dbReference type="EMBL" id="BCJ30062.1"/>
    </source>
</evidence>
<gene>
    <name evidence="1" type="ORF">Asera_41700</name>
</gene>
<keyword evidence="2" id="KW-1185">Reference proteome</keyword>
<dbReference type="EMBL" id="AP023354">
    <property type="protein sequence ID" value="BCJ30062.1"/>
    <property type="molecule type" value="Genomic_DNA"/>
</dbReference>
<dbReference type="AlphaFoldDB" id="A0A810L613"/>
<dbReference type="CDD" id="cd07505">
    <property type="entry name" value="HAD_BPGM-like"/>
    <property type="match status" value="1"/>
</dbReference>
<dbReference type="SUPFAM" id="SSF56784">
    <property type="entry name" value="HAD-like"/>
    <property type="match status" value="1"/>
</dbReference>
<dbReference type="InterPro" id="IPR006439">
    <property type="entry name" value="HAD-SF_hydro_IA"/>
</dbReference>
<sequence>MDTRHGVIFDLDGVLVDSEQWWDEIRRGVVAEFGGRWTDEATTAMLGMSTPEWARYLVEALGVRLPPEQVAAAVIDRMADRYAAGPPLLPHAVEAVREAARRAPVAIATSSPPRIIDAFLAGTALTGTVRAAISSEQAGAGKPDPAVYLAAAAGIDVPAGDCVAIEDSSNGLRAALAAGMTVVAAPNPHFPPDPGVLARAGYRIGSLTELAPTLDTIWPA</sequence>
<dbReference type="RefSeq" id="WP_030444545.1">
    <property type="nucleotide sequence ID" value="NZ_AP023354.1"/>
</dbReference>
<dbReference type="InterPro" id="IPR036412">
    <property type="entry name" value="HAD-like_sf"/>
</dbReference>
<dbReference type="Pfam" id="PF00702">
    <property type="entry name" value="Hydrolase"/>
    <property type="match status" value="1"/>
</dbReference>
<dbReference type="InterPro" id="IPR023198">
    <property type="entry name" value="PGP-like_dom2"/>
</dbReference>